<name>A0AAU2H8F8_9ACTN</name>
<protein>
    <submittedName>
        <fullName evidence="2">Helix-turn-helix domain-containing protein</fullName>
    </submittedName>
</protein>
<dbReference type="Gene3D" id="1.25.40.10">
    <property type="entry name" value="Tetratricopeptide repeat domain"/>
    <property type="match status" value="1"/>
</dbReference>
<proteinExistence type="predicted"/>
<dbReference type="PROSITE" id="PS50943">
    <property type="entry name" value="HTH_CROC1"/>
    <property type="match status" value="1"/>
</dbReference>
<feature type="domain" description="HTH cro/C1-type" evidence="1">
    <location>
        <begin position="14"/>
        <end position="59"/>
    </location>
</feature>
<gene>
    <name evidence="2" type="ORF">OHV25_30140</name>
</gene>
<dbReference type="SMART" id="SM00530">
    <property type="entry name" value="HTH_XRE"/>
    <property type="match status" value="1"/>
</dbReference>
<sequence length="430" mass="46521">MQEHPQEFGFGQELRRRRLEAQFSLERLGKRVHYSKAQLSKVERGLKRPSPELARLCDAELNAGGSLARLLPPPVSRKPLPTPEGDDEVWLMYLDKDGTSSFQPVKRRSVMTAGAASIFSLHIGDELLAVETGAATLVEASRVLFDQFRRIGQAAGPGSVLPSLIAQAHSLERLAGRVGTHTRRELLVLASRYAEYTGWMAQEAGDDSAALWWTDRAVHLAQGGDDTTLASYALVRRSLICLYGGDTAQAVELSGAALRSGAPPRVRGLAAQHLAQCRAVEGDYDATLRSLDRARELLALAARHSEAPVLGASHVPDVVEMFTGWCLHDLGRPQRAAELLDRETARIPAHALRTRSRYGVRRALAHAAAGEIDHACAITTEVLATVGAVGSATIVADLRRLAKVLGRHPGNAQVRATMPRLSTALTQPVP</sequence>
<dbReference type="SUPFAM" id="SSF47413">
    <property type="entry name" value="lambda repressor-like DNA-binding domains"/>
    <property type="match status" value="1"/>
</dbReference>
<evidence type="ECO:0000313" key="2">
    <source>
        <dbReference type="EMBL" id="WTU43535.1"/>
    </source>
</evidence>
<accession>A0AAU2H8F8</accession>
<evidence type="ECO:0000259" key="1">
    <source>
        <dbReference type="PROSITE" id="PS50943"/>
    </source>
</evidence>
<dbReference type="Pfam" id="PF13560">
    <property type="entry name" value="HTH_31"/>
    <property type="match status" value="1"/>
</dbReference>
<reference evidence="2" key="1">
    <citation type="submission" date="2022-10" db="EMBL/GenBank/DDBJ databases">
        <title>The complete genomes of actinobacterial strains from the NBC collection.</title>
        <authorList>
            <person name="Joergensen T.S."/>
            <person name="Alvarez Arevalo M."/>
            <person name="Sterndorff E.B."/>
            <person name="Faurdal D."/>
            <person name="Vuksanovic O."/>
            <person name="Mourched A.-S."/>
            <person name="Charusanti P."/>
            <person name="Shaw S."/>
            <person name="Blin K."/>
            <person name="Weber T."/>
        </authorList>
    </citation>
    <scope>NUCLEOTIDE SEQUENCE</scope>
    <source>
        <strain evidence="2">NBC_00060</strain>
    </source>
</reference>
<dbReference type="InterPro" id="IPR010982">
    <property type="entry name" value="Lambda_DNA-bd_dom_sf"/>
</dbReference>
<dbReference type="InterPro" id="IPR011990">
    <property type="entry name" value="TPR-like_helical_dom_sf"/>
</dbReference>
<dbReference type="CDD" id="cd00093">
    <property type="entry name" value="HTH_XRE"/>
    <property type="match status" value="1"/>
</dbReference>
<dbReference type="GO" id="GO:0003677">
    <property type="term" value="F:DNA binding"/>
    <property type="evidence" value="ECO:0007669"/>
    <property type="project" value="InterPro"/>
</dbReference>
<dbReference type="AlphaFoldDB" id="A0AAU2H8F8"/>
<dbReference type="EMBL" id="CP108253">
    <property type="protein sequence ID" value="WTU43535.1"/>
    <property type="molecule type" value="Genomic_DNA"/>
</dbReference>
<dbReference type="Gene3D" id="1.10.260.40">
    <property type="entry name" value="lambda repressor-like DNA-binding domains"/>
    <property type="match status" value="1"/>
</dbReference>
<dbReference type="InterPro" id="IPR001387">
    <property type="entry name" value="Cro/C1-type_HTH"/>
</dbReference>
<dbReference type="SUPFAM" id="SSF48452">
    <property type="entry name" value="TPR-like"/>
    <property type="match status" value="1"/>
</dbReference>
<organism evidence="2">
    <name type="scientific">Streptomyces sp. NBC_00060</name>
    <dbReference type="NCBI Taxonomy" id="2975636"/>
    <lineage>
        <taxon>Bacteria</taxon>
        <taxon>Bacillati</taxon>
        <taxon>Actinomycetota</taxon>
        <taxon>Actinomycetes</taxon>
        <taxon>Kitasatosporales</taxon>
        <taxon>Streptomycetaceae</taxon>
        <taxon>Streptomyces</taxon>
    </lineage>
</organism>